<sequence length="73" mass="8237">MKYIDNLFLTDDEIRTLAIFLAYGIGLGILVGMFLSKIELYFALGGVISVLVSLSKIYIERIKKPNEININKL</sequence>
<name>A0ABR8Q611_9CLOT</name>
<evidence type="ECO:0000313" key="2">
    <source>
        <dbReference type="EMBL" id="MBD7915872.1"/>
    </source>
</evidence>
<feature type="transmembrane region" description="Helical" evidence="1">
    <location>
        <begin position="16"/>
        <end position="35"/>
    </location>
</feature>
<evidence type="ECO:0000313" key="3">
    <source>
        <dbReference type="Proteomes" id="UP000640335"/>
    </source>
</evidence>
<comment type="caution">
    <text evidence="2">The sequence shown here is derived from an EMBL/GenBank/DDBJ whole genome shotgun (WGS) entry which is preliminary data.</text>
</comment>
<reference evidence="2 3" key="1">
    <citation type="submission" date="2020-08" db="EMBL/GenBank/DDBJ databases">
        <title>A Genomic Blueprint of the Chicken Gut Microbiome.</title>
        <authorList>
            <person name="Gilroy R."/>
            <person name="Ravi A."/>
            <person name="Getino M."/>
            <person name="Pursley I."/>
            <person name="Horton D.L."/>
            <person name="Alikhan N.-F."/>
            <person name="Baker D."/>
            <person name="Gharbi K."/>
            <person name="Hall N."/>
            <person name="Watson M."/>
            <person name="Adriaenssens E.M."/>
            <person name="Foster-Nyarko E."/>
            <person name="Jarju S."/>
            <person name="Secka A."/>
            <person name="Antonio M."/>
            <person name="Oren A."/>
            <person name="Chaudhuri R."/>
            <person name="La Ragione R.M."/>
            <person name="Hildebrand F."/>
            <person name="Pallen M.J."/>
        </authorList>
    </citation>
    <scope>NUCLEOTIDE SEQUENCE [LARGE SCALE GENOMIC DNA]</scope>
    <source>
        <strain evidence="2 3">Sa3CUN1</strain>
    </source>
</reference>
<keyword evidence="3" id="KW-1185">Reference proteome</keyword>
<protein>
    <submittedName>
        <fullName evidence="2">Uncharacterized protein</fullName>
    </submittedName>
</protein>
<dbReference type="EMBL" id="JACSQZ010000048">
    <property type="protein sequence ID" value="MBD7915872.1"/>
    <property type="molecule type" value="Genomic_DNA"/>
</dbReference>
<keyword evidence="1" id="KW-0472">Membrane</keyword>
<dbReference type="Proteomes" id="UP000640335">
    <property type="component" value="Unassembled WGS sequence"/>
</dbReference>
<organism evidence="2 3">
    <name type="scientific">Clostridium gallinarum</name>
    <dbReference type="NCBI Taxonomy" id="2762246"/>
    <lineage>
        <taxon>Bacteria</taxon>
        <taxon>Bacillati</taxon>
        <taxon>Bacillota</taxon>
        <taxon>Clostridia</taxon>
        <taxon>Eubacteriales</taxon>
        <taxon>Clostridiaceae</taxon>
        <taxon>Clostridium</taxon>
    </lineage>
</organism>
<keyword evidence="1" id="KW-0812">Transmembrane</keyword>
<keyword evidence="1" id="KW-1133">Transmembrane helix</keyword>
<accession>A0ABR8Q611</accession>
<proteinExistence type="predicted"/>
<gene>
    <name evidence="2" type="ORF">H9660_12025</name>
</gene>
<feature type="transmembrane region" description="Helical" evidence="1">
    <location>
        <begin position="41"/>
        <end position="59"/>
    </location>
</feature>
<dbReference type="RefSeq" id="WP_191750625.1">
    <property type="nucleotide sequence ID" value="NZ_JACSQZ010000048.1"/>
</dbReference>
<evidence type="ECO:0000256" key="1">
    <source>
        <dbReference type="SAM" id="Phobius"/>
    </source>
</evidence>